<sequence length="259" mass="27231">MTATVHTQQVDRCSVLTLSDPGSRNALSPVLYAALVEALDTAAGNPEVRSIVLTGEGGHFCAGGHLQRLERARQGSRAQQAEAINALHGLIETLRAVPKPVIAAVEGAAAGAGFSLALACDLMVAAQDARFLLAYGRVGLTPDGGATWFLSRSVPAQQVREWVWLAEPIAAQRLQHHGLINRLSAPGAALGDALALAEQLARMAPNAVAGAKSLLSSADERPLRAQLDAERDAFLDQLFHDNAGEGIAAFLQRRPAAFK</sequence>
<dbReference type="PANTHER" id="PTHR43459">
    <property type="entry name" value="ENOYL-COA HYDRATASE"/>
    <property type="match status" value="1"/>
</dbReference>
<dbReference type="InterPro" id="IPR014748">
    <property type="entry name" value="Enoyl-CoA_hydra_C"/>
</dbReference>
<dbReference type="Proteomes" id="UP000678374">
    <property type="component" value="Unassembled WGS sequence"/>
</dbReference>
<dbReference type="CDD" id="cd06558">
    <property type="entry name" value="crotonase-like"/>
    <property type="match status" value="1"/>
</dbReference>
<dbReference type="Pfam" id="PF00378">
    <property type="entry name" value="ECH_1"/>
    <property type="match status" value="1"/>
</dbReference>
<keyword evidence="4" id="KW-1185">Reference proteome</keyword>
<evidence type="ECO:0000256" key="1">
    <source>
        <dbReference type="ARBA" id="ARBA00005254"/>
    </source>
</evidence>
<dbReference type="Gene3D" id="3.90.226.10">
    <property type="entry name" value="2-enoyl-CoA Hydratase, Chain A, domain 1"/>
    <property type="match status" value="1"/>
</dbReference>
<gene>
    <name evidence="3" type="ORF">KAK06_07370</name>
</gene>
<dbReference type="Gene3D" id="1.10.12.10">
    <property type="entry name" value="Lyase 2-enoyl-coa Hydratase, Chain A, domain 2"/>
    <property type="match status" value="1"/>
</dbReference>
<dbReference type="NCBIfam" id="NF005700">
    <property type="entry name" value="PRK07511.1"/>
    <property type="match status" value="1"/>
</dbReference>
<dbReference type="InterPro" id="IPR029045">
    <property type="entry name" value="ClpP/crotonase-like_dom_sf"/>
</dbReference>
<evidence type="ECO:0000256" key="2">
    <source>
        <dbReference type="RuleBase" id="RU003707"/>
    </source>
</evidence>
<name>A0A940YEP4_9BURK</name>
<proteinExistence type="inferred from homology"/>
<comment type="caution">
    <text evidence="3">The sequence shown here is derived from an EMBL/GenBank/DDBJ whole genome shotgun (WGS) entry which is preliminary data.</text>
</comment>
<evidence type="ECO:0000313" key="4">
    <source>
        <dbReference type="Proteomes" id="UP000678374"/>
    </source>
</evidence>
<dbReference type="RefSeq" id="WP_210801283.1">
    <property type="nucleotide sequence ID" value="NZ_JAGQDE010000004.1"/>
</dbReference>
<comment type="similarity">
    <text evidence="1 2">Belongs to the enoyl-CoA hydratase/isomerase family.</text>
</comment>
<reference evidence="3" key="1">
    <citation type="submission" date="2021-04" db="EMBL/GenBank/DDBJ databases">
        <title>The genome sequence of Ideonella sp. 4Y11.</title>
        <authorList>
            <person name="Liu Y."/>
        </authorList>
    </citation>
    <scope>NUCLEOTIDE SEQUENCE</scope>
    <source>
        <strain evidence="3">4Y11</strain>
    </source>
</reference>
<accession>A0A940YEP4</accession>
<dbReference type="AlphaFoldDB" id="A0A940YEP4"/>
<dbReference type="InterPro" id="IPR001753">
    <property type="entry name" value="Enoyl-CoA_hydra/iso"/>
</dbReference>
<dbReference type="EMBL" id="JAGQDE010000004">
    <property type="protein sequence ID" value="MBQ0958775.1"/>
    <property type="molecule type" value="Genomic_DNA"/>
</dbReference>
<evidence type="ECO:0000313" key="3">
    <source>
        <dbReference type="EMBL" id="MBQ0958775.1"/>
    </source>
</evidence>
<dbReference type="GO" id="GO:0003824">
    <property type="term" value="F:catalytic activity"/>
    <property type="evidence" value="ECO:0007669"/>
    <property type="project" value="InterPro"/>
</dbReference>
<protein>
    <submittedName>
        <fullName evidence="3">Enoyl-CoA hydratase/isomerase family protein</fullName>
    </submittedName>
</protein>
<dbReference type="PANTHER" id="PTHR43459:SF1">
    <property type="entry name" value="EG:BACN32G11.4 PROTEIN"/>
    <property type="match status" value="1"/>
</dbReference>
<dbReference type="PROSITE" id="PS00166">
    <property type="entry name" value="ENOYL_COA_HYDRATASE"/>
    <property type="match status" value="1"/>
</dbReference>
<dbReference type="NCBIfam" id="NF046063">
    <property type="entry name" value="oxepin_alt"/>
    <property type="match status" value="1"/>
</dbReference>
<organism evidence="3 4">
    <name type="scientific">Ideonella aquatica</name>
    <dbReference type="NCBI Taxonomy" id="2824119"/>
    <lineage>
        <taxon>Bacteria</taxon>
        <taxon>Pseudomonadati</taxon>
        <taxon>Pseudomonadota</taxon>
        <taxon>Betaproteobacteria</taxon>
        <taxon>Burkholderiales</taxon>
        <taxon>Sphaerotilaceae</taxon>
        <taxon>Ideonella</taxon>
    </lineage>
</organism>
<dbReference type="InterPro" id="IPR018376">
    <property type="entry name" value="Enoyl-CoA_hyd/isom_CS"/>
</dbReference>
<dbReference type="SUPFAM" id="SSF52096">
    <property type="entry name" value="ClpP/crotonase"/>
    <property type="match status" value="1"/>
</dbReference>